<sequence>MRKLLLSALLFCSFTIVKAQITLEHTYSDNRIDYNFLSNGDVIYSSLNTSSGLLKIYSENHSLLKELTVPAVAEYSFLRHLLVSDKLFDVDAGLEYCMLYYNQSNGKGLFRILDESGTVLLETESGDESPELIKTSTGMKLFLSGSIGNGIRNGMVYSLPGSIPLSAKGEANTSNVASPFPNPAGNQINIPYNLNGNDKASIHIYDSTGKEVEYFTVDATFGNLLLNTSTYHNGTYFYKIVTADSPVVSKRFIVIR</sequence>
<dbReference type="Proteomes" id="UP001596405">
    <property type="component" value="Unassembled WGS sequence"/>
</dbReference>
<comment type="caution">
    <text evidence="3">The sequence shown here is derived from an EMBL/GenBank/DDBJ whole genome shotgun (WGS) entry which is preliminary data.</text>
</comment>
<feature type="signal peptide" evidence="1">
    <location>
        <begin position="1"/>
        <end position="19"/>
    </location>
</feature>
<evidence type="ECO:0000259" key="2">
    <source>
        <dbReference type="Pfam" id="PF18962"/>
    </source>
</evidence>
<dbReference type="NCBIfam" id="TIGR04183">
    <property type="entry name" value="Por_Secre_tail"/>
    <property type="match status" value="1"/>
</dbReference>
<organism evidence="3 4">
    <name type="scientific">Rufibacter roseus</name>
    <dbReference type="NCBI Taxonomy" id="1567108"/>
    <lineage>
        <taxon>Bacteria</taxon>
        <taxon>Pseudomonadati</taxon>
        <taxon>Bacteroidota</taxon>
        <taxon>Cytophagia</taxon>
        <taxon>Cytophagales</taxon>
        <taxon>Hymenobacteraceae</taxon>
        <taxon>Rufibacter</taxon>
    </lineage>
</organism>
<dbReference type="EMBL" id="JBHSYQ010000003">
    <property type="protein sequence ID" value="MFC6996645.1"/>
    <property type="molecule type" value="Genomic_DNA"/>
</dbReference>
<dbReference type="InterPro" id="IPR026444">
    <property type="entry name" value="Secre_tail"/>
</dbReference>
<feature type="domain" description="Secretion system C-terminal sorting" evidence="2">
    <location>
        <begin position="180"/>
        <end position="254"/>
    </location>
</feature>
<dbReference type="RefSeq" id="WP_082883072.1">
    <property type="nucleotide sequence ID" value="NZ_JBHSYQ010000003.1"/>
</dbReference>
<feature type="chain" id="PRO_5045732326" evidence="1">
    <location>
        <begin position="20"/>
        <end position="256"/>
    </location>
</feature>
<evidence type="ECO:0000313" key="4">
    <source>
        <dbReference type="Proteomes" id="UP001596405"/>
    </source>
</evidence>
<protein>
    <submittedName>
        <fullName evidence="3">T9SS type A sorting domain-containing protein</fullName>
    </submittedName>
</protein>
<accession>A0ABW2DI04</accession>
<evidence type="ECO:0000313" key="3">
    <source>
        <dbReference type="EMBL" id="MFC6996645.1"/>
    </source>
</evidence>
<reference evidence="4" key="1">
    <citation type="journal article" date="2019" name="Int. J. Syst. Evol. Microbiol.">
        <title>The Global Catalogue of Microorganisms (GCM) 10K type strain sequencing project: providing services to taxonomists for standard genome sequencing and annotation.</title>
        <authorList>
            <consortium name="The Broad Institute Genomics Platform"/>
            <consortium name="The Broad Institute Genome Sequencing Center for Infectious Disease"/>
            <person name="Wu L."/>
            <person name="Ma J."/>
        </authorList>
    </citation>
    <scope>NUCLEOTIDE SEQUENCE [LARGE SCALE GENOMIC DNA]</scope>
    <source>
        <strain evidence="4">CGMCC 4.7393</strain>
    </source>
</reference>
<name>A0ABW2DI04_9BACT</name>
<proteinExistence type="predicted"/>
<gene>
    <name evidence="3" type="ORF">ACFQHR_03360</name>
</gene>
<dbReference type="Pfam" id="PF18962">
    <property type="entry name" value="Por_Secre_tail"/>
    <property type="match status" value="1"/>
</dbReference>
<evidence type="ECO:0000256" key="1">
    <source>
        <dbReference type="SAM" id="SignalP"/>
    </source>
</evidence>
<keyword evidence="4" id="KW-1185">Reference proteome</keyword>
<keyword evidence="1" id="KW-0732">Signal</keyword>